<keyword evidence="1" id="KW-0233">DNA recombination</keyword>
<gene>
    <name evidence="2" type="ORF">GHK24_11140</name>
</gene>
<dbReference type="OrthoDB" id="9784724at2"/>
<dbReference type="GO" id="GO:0015074">
    <property type="term" value="P:DNA integration"/>
    <property type="evidence" value="ECO:0007669"/>
    <property type="project" value="InterPro"/>
</dbReference>
<evidence type="ECO:0000313" key="2">
    <source>
        <dbReference type="EMBL" id="MQY52326.1"/>
    </source>
</evidence>
<dbReference type="GO" id="GO:0006310">
    <property type="term" value="P:DNA recombination"/>
    <property type="evidence" value="ECO:0007669"/>
    <property type="project" value="UniProtKB-KW"/>
</dbReference>
<dbReference type="Proteomes" id="UP000480275">
    <property type="component" value="Unassembled WGS sequence"/>
</dbReference>
<dbReference type="EMBL" id="WIXJ01000008">
    <property type="protein sequence ID" value="MQY52326.1"/>
    <property type="molecule type" value="Genomic_DNA"/>
</dbReference>
<dbReference type="Gene3D" id="1.10.443.10">
    <property type="entry name" value="Intergrase catalytic core"/>
    <property type="match status" value="1"/>
</dbReference>
<evidence type="ECO:0000256" key="1">
    <source>
        <dbReference type="ARBA" id="ARBA00023172"/>
    </source>
</evidence>
<proteinExistence type="predicted"/>
<evidence type="ECO:0000313" key="3">
    <source>
        <dbReference type="Proteomes" id="UP000480275"/>
    </source>
</evidence>
<protein>
    <submittedName>
        <fullName evidence="2">Integrase</fullName>
    </submittedName>
</protein>
<dbReference type="CDD" id="cd01184">
    <property type="entry name" value="INT_C_like_1"/>
    <property type="match status" value="1"/>
</dbReference>
<dbReference type="SUPFAM" id="SSF56349">
    <property type="entry name" value="DNA breaking-rejoining enzymes"/>
    <property type="match status" value="1"/>
</dbReference>
<dbReference type="InterPro" id="IPR013762">
    <property type="entry name" value="Integrase-like_cat_sf"/>
</dbReference>
<accession>A0A6L5JZ07</accession>
<sequence>MSEKMAYPSGMEKHGNRWRIKKRTPRGLQAHYPGQLWHRFSTDEPHKKAAAALIRRWEADLEEEFQRIRDTGSRHLQELPPEQIQALAAAHRADCLRIHEDITEQGFGVFEGSTFKADFEESARRRLEELRNAGASSDYSLMGGYAALLLRRHKLPLAEGSPSWLKLCRALWMAEREIMEAALTRGAGGWVDTPAPPSAALFSKETPATPGVPLLSALITKFLGEQDTSAPMFKKYRPTLELFLEYMTDRPGHAIKQREIDDFFTFLCRLPPHWKKEQRQGLTVREMATREWPKLMHRNTILKTYKAAFRPFLAWCQRKYHDETPPFPQGLTTDGIKYSGTRTETERKQRALTHIELQRLFNGPEFAAFAADPSQEHRYWLPLIGLYTGARVNEVCQLNPQCDIREQDGIWCFHFTEDTETDERVDKSVKNASSHRHVPIHPRLLALGFVDYAKRMRAAGHVLLFPKWSPKAGKASGKAREWFSEWLAEIGLRDETLGGCVLGFHCFRSTLMTAAQTIRALPWPIEHITGHETTGNGESRTSKGYKKRELPLAEKAAILEMIHFDIEPPMLRKVAPVGQ</sequence>
<dbReference type="InterPro" id="IPR011010">
    <property type="entry name" value="DNA_brk_join_enz"/>
</dbReference>
<reference evidence="2 3" key="1">
    <citation type="submission" date="2019-10" db="EMBL/GenBank/DDBJ databases">
        <title>Whole-genome sequence of the purple nonsulfur photosynthetic bacterium Rhodocyclus tenuis.</title>
        <authorList>
            <person name="Kyndt J.A."/>
            <person name="Meyer T.E."/>
        </authorList>
    </citation>
    <scope>NUCLEOTIDE SEQUENCE [LARGE SCALE GENOMIC DNA]</scope>
    <source>
        <strain evidence="2 3">DSM 110</strain>
    </source>
</reference>
<name>A0A6L5JZ07_RHOTE</name>
<dbReference type="AlphaFoldDB" id="A0A6L5JZ07"/>
<organism evidence="2 3">
    <name type="scientific">Rhodocyclus tenuis</name>
    <name type="common">Rhodospirillum tenue</name>
    <dbReference type="NCBI Taxonomy" id="1066"/>
    <lineage>
        <taxon>Bacteria</taxon>
        <taxon>Pseudomonadati</taxon>
        <taxon>Pseudomonadota</taxon>
        <taxon>Betaproteobacteria</taxon>
        <taxon>Rhodocyclales</taxon>
        <taxon>Rhodocyclaceae</taxon>
        <taxon>Rhodocyclus</taxon>
    </lineage>
</organism>
<dbReference type="GO" id="GO:0003677">
    <property type="term" value="F:DNA binding"/>
    <property type="evidence" value="ECO:0007669"/>
    <property type="project" value="InterPro"/>
</dbReference>
<comment type="caution">
    <text evidence="2">The sequence shown here is derived from an EMBL/GenBank/DDBJ whole genome shotgun (WGS) entry which is preliminary data.</text>
</comment>